<evidence type="ECO:0000256" key="6">
    <source>
        <dbReference type="ARBA" id="ARBA00023242"/>
    </source>
</evidence>
<dbReference type="GO" id="GO:0006351">
    <property type="term" value="P:DNA-templated transcription"/>
    <property type="evidence" value="ECO:0007669"/>
    <property type="project" value="InterPro"/>
</dbReference>
<keyword evidence="3" id="KW-0677">Repeat</keyword>
<evidence type="ECO:0000256" key="3">
    <source>
        <dbReference type="ARBA" id="ARBA00022737"/>
    </source>
</evidence>
<dbReference type="GO" id="GO:0000785">
    <property type="term" value="C:chromatin"/>
    <property type="evidence" value="ECO:0007669"/>
    <property type="project" value="TreeGrafter"/>
</dbReference>
<evidence type="ECO:0000256" key="4">
    <source>
        <dbReference type="ARBA" id="ARBA00022771"/>
    </source>
</evidence>
<dbReference type="STRING" id="1810919.A0A3D8RRU2"/>
<protein>
    <recommendedName>
        <fullName evidence="8">C2H2-type domain-containing protein</fullName>
    </recommendedName>
</protein>
<dbReference type="InterPro" id="IPR007219">
    <property type="entry name" value="XnlR_reg_dom"/>
</dbReference>
<dbReference type="InterPro" id="IPR036236">
    <property type="entry name" value="Znf_C2H2_sf"/>
</dbReference>
<dbReference type="SMART" id="SM00355">
    <property type="entry name" value="ZnF_C2H2"/>
    <property type="match status" value="2"/>
</dbReference>
<feature type="domain" description="C2H2-type" evidence="8">
    <location>
        <begin position="45"/>
        <end position="72"/>
    </location>
</feature>
<dbReference type="Proteomes" id="UP000256690">
    <property type="component" value="Unassembled WGS sequence"/>
</dbReference>
<keyword evidence="2" id="KW-0479">Metal-binding</keyword>
<reference evidence="9 10" key="1">
    <citation type="journal article" date="2018" name="IMA Fungus">
        <title>IMA Genome-F 9: Draft genome sequence of Annulohypoxylon stygium, Aspergillus mulundensis, Berkeleyomyces basicola (syn. Thielaviopsis basicola), Ceratocystis smalleyi, two Cercospora beticola strains, Coleophoma cylindrospora, Fusarium fracticaudum, Phialophora cf. hyalina, and Morchella septimelata.</title>
        <authorList>
            <person name="Wingfield B.D."/>
            <person name="Bills G.F."/>
            <person name="Dong Y."/>
            <person name="Huang W."/>
            <person name="Nel W.J."/>
            <person name="Swalarsk-Parry B.S."/>
            <person name="Vaghefi N."/>
            <person name="Wilken P.M."/>
            <person name="An Z."/>
            <person name="de Beer Z.W."/>
            <person name="De Vos L."/>
            <person name="Chen L."/>
            <person name="Duong T.A."/>
            <person name="Gao Y."/>
            <person name="Hammerbacher A."/>
            <person name="Kikkert J.R."/>
            <person name="Li Y."/>
            <person name="Li H."/>
            <person name="Li K."/>
            <person name="Li Q."/>
            <person name="Liu X."/>
            <person name="Ma X."/>
            <person name="Naidoo K."/>
            <person name="Pethybridge S.J."/>
            <person name="Sun J."/>
            <person name="Steenkamp E.T."/>
            <person name="van der Nest M.A."/>
            <person name="van Wyk S."/>
            <person name="Wingfield M.J."/>
            <person name="Xiong C."/>
            <person name="Yue Q."/>
            <person name="Zhang X."/>
        </authorList>
    </citation>
    <scope>NUCLEOTIDE SEQUENCE [LARGE SCALE GENOMIC DNA]</scope>
    <source>
        <strain evidence="9 10">DSM 5745</strain>
    </source>
</reference>
<dbReference type="InterPro" id="IPR013087">
    <property type="entry name" value="Znf_C2H2_type"/>
</dbReference>
<dbReference type="PROSITE" id="PS50157">
    <property type="entry name" value="ZINC_FINGER_C2H2_2"/>
    <property type="match status" value="2"/>
</dbReference>
<dbReference type="GO" id="GO:0005634">
    <property type="term" value="C:nucleus"/>
    <property type="evidence" value="ECO:0007669"/>
    <property type="project" value="UniProtKB-SubCell"/>
</dbReference>
<dbReference type="GO" id="GO:0008270">
    <property type="term" value="F:zinc ion binding"/>
    <property type="evidence" value="ECO:0007669"/>
    <property type="project" value="UniProtKB-KW"/>
</dbReference>
<keyword evidence="5" id="KW-0862">Zinc</keyword>
<comment type="caution">
    <text evidence="9">The sequence shown here is derived from an EMBL/GenBank/DDBJ whole genome shotgun (WGS) entry which is preliminary data.</text>
</comment>
<dbReference type="Pfam" id="PF04082">
    <property type="entry name" value="Fungal_trans"/>
    <property type="match status" value="1"/>
</dbReference>
<dbReference type="SUPFAM" id="SSF57667">
    <property type="entry name" value="beta-beta-alpha zinc fingers"/>
    <property type="match status" value="1"/>
</dbReference>
<dbReference type="GeneID" id="38116883"/>
<dbReference type="GO" id="GO:0000981">
    <property type="term" value="F:DNA-binding transcription factor activity, RNA polymerase II-specific"/>
    <property type="evidence" value="ECO:0007669"/>
    <property type="project" value="InterPro"/>
</dbReference>
<gene>
    <name evidence="9" type="ORF">DSM5745_06513</name>
</gene>
<dbReference type="GO" id="GO:0000978">
    <property type="term" value="F:RNA polymerase II cis-regulatory region sequence-specific DNA binding"/>
    <property type="evidence" value="ECO:0007669"/>
    <property type="project" value="InterPro"/>
</dbReference>
<feature type="domain" description="C2H2-type" evidence="8">
    <location>
        <begin position="17"/>
        <end position="44"/>
    </location>
</feature>
<evidence type="ECO:0000313" key="10">
    <source>
        <dbReference type="Proteomes" id="UP000256690"/>
    </source>
</evidence>
<accession>A0A3D8RRU2</accession>
<evidence type="ECO:0000256" key="1">
    <source>
        <dbReference type="ARBA" id="ARBA00004123"/>
    </source>
</evidence>
<evidence type="ECO:0000259" key="8">
    <source>
        <dbReference type="PROSITE" id="PS50157"/>
    </source>
</evidence>
<evidence type="ECO:0000256" key="5">
    <source>
        <dbReference type="ARBA" id="ARBA00022833"/>
    </source>
</evidence>
<keyword evidence="10" id="KW-1185">Reference proteome</keyword>
<organism evidence="9 10">
    <name type="scientific">Aspergillus mulundensis</name>
    <dbReference type="NCBI Taxonomy" id="1810919"/>
    <lineage>
        <taxon>Eukaryota</taxon>
        <taxon>Fungi</taxon>
        <taxon>Dikarya</taxon>
        <taxon>Ascomycota</taxon>
        <taxon>Pezizomycotina</taxon>
        <taxon>Eurotiomycetes</taxon>
        <taxon>Eurotiomycetidae</taxon>
        <taxon>Eurotiales</taxon>
        <taxon>Aspergillaceae</taxon>
        <taxon>Aspergillus</taxon>
        <taxon>Aspergillus subgen. Nidulantes</taxon>
    </lineage>
</organism>
<dbReference type="CDD" id="cd12148">
    <property type="entry name" value="fungal_TF_MHR"/>
    <property type="match status" value="1"/>
</dbReference>
<dbReference type="InterPro" id="IPR051059">
    <property type="entry name" value="VerF-like"/>
</dbReference>
<dbReference type="PROSITE" id="PS00028">
    <property type="entry name" value="ZINC_FINGER_C2H2_1"/>
    <property type="match status" value="1"/>
</dbReference>
<sequence length="748" mass="84890">MPPSPAASKWAARQEELTCKVCSRTFSRHEHLQRHSRTHTKEKPYACFCGRSFSRKDLLTRHERLNHATAEGENNPAPRNQNLTAGAVQAEAIPQSVERGLTHSDDPQPQSTLYTAPGAESYLLDPFLLSSTDGLFPECDDPMFGFTRYLSNGDLGFDWNGIFMNTDLGLQNSNPPDYQTVDQIVPERADISSRVPDASSGDDDFRELKPLSCPWLLSEAQYLQLNHALSPFHLINPRFILPSRMAVARYTLGYVQGFSDHHPVIHIPTLRLTNYSHSPELVLALLAIGAQYRYETKTARSLYQAGRAIIRERLQRGELFPPPTSGPQFVDASSPASKHYMDRTRALLLLAIYCSWHMDPDLTQEFTEYQGLVARSLRHDCLSERGDYDRTNWFQWAAYETDRRTKFFGWCLLNFRSLAYNEPPLLLVREIDLFLPCSCREWVAKTEADWLLATRNAPSAVMFKAAHMSHLDRTASPVTQVSPFGNYVLIHALIQRIYMTHEVSHDPNGQIISPGYINELEQSLDDYRHTWCRSPESILDLHNSYDSLSFASTALLGLAHIRLHCNLGRWRDLQSGDPRTVAAMLQEAPLPQRGPQLFHALLHSVHSLNIPVQVGISYLSRCRSFSWSVDQAICALESAAFLSKWLQRVSLSHSNPPLSGLEHRVVRWIMRVVREALMSQDETIDFGNNINDSQLENPAETTKLLSYAVVKVWANMFKSCNCPWPMVEFVGQSLDQYAVLVRSSPYEA</sequence>
<evidence type="ECO:0000256" key="2">
    <source>
        <dbReference type="ARBA" id="ARBA00022723"/>
    </source>
</evidence>
<comment type="subcellular location">
    <subcellularLocation>
        <location evidence="1">Nucleus</location>
    </subcellularLocation>
</comment>
<dbReference type="Gene3D" id="3.30.160.60">
    <property type="entry name" value="Classic Zinc Finger"/>
    <property type="match status" value="2"/>
</dbReference>
<dbReference type="RefSeq" id="XP_026602833.1">
    <property type="nucleotide sequence ID" value="XM_026748529.1"/>
</dbReference>
<dbReference type="FunFam" id="3.30.160.60:FF:002343">
    <property type="entry name" value="Zinc finger protein 33A"/>
    <property type="match status" value="1"/>
</dbReference>
<proteinExistence type="predicted"/>
<keyword evidence="6" id="KW-0539">Nucleus</keyword>
<dbReference type="PANTHER" id="PTHR40626:SF10">
    <property type="entry name" value="C2H2-TYPE DOMAIN-CONTAINING PROTEIN"/>
    <property type="match status" value="1"/>
</dbReference>
<dbReference type="OrthoDB" id="654211at2759"/>
<keyword evidence="4 7" id="KW-0863">Zinc-finger</keyword>
<dbReference type="PANTHER" id="PTHR40626">
    <property type="entry name" value="MIP31509P"/>
    <property type="match status" value="1"/>
</dbReference>
<evidence type="ECO:0000313" key="9">
    <source>
        <dbReference type="EMBL" id="RDW76521.1"/>
    </source>
</evidence>
<dbReference type="Pfam" id="PF00096">
    <property type="entry name" value="zf-C2H2"/>
    <property type="match status" value="2"/>
</dbReference>
<dbReference type="EMBL" id="PVWQ01000007">
    <property type="protein sequence ID" value="RDW76521.1"/>
    <property type="molecule type" value="Genomic_DNA"/>
</dbReference>
<evidence type="ECO:0000256" key="7">
    <source>
        <dbReference type="PROSITE-ProRule" id="PRU00042"/>
    </source>
</evidence>
<dbReference type="AlphaFoldDB" id="A0A3D8RRU2"/>
<name>A0A3D8RRU2_9EURO</name>